<dbReference type="AlphaFoldDB" id="H6SPE3"/>
<dbReference type="EMBL" id="HE663493">
    <property type="protein sequence ID" value="CCG09468.1"/>
    <property type="molecule type" value="Genomic_DNA"/>
</dbReference>
<protein>
    <recommendedName>
        <fullName evidence="3">Type I phosphodiesterase/nucleotide pyrophosphatase</fullName>
    </recommendedName>
</protein>
<gene>
    <name evidence="1" type="ORF">RSPPHO_02842</name>
</gene>
<dbReference type="PATRIC" id="fig|1150469.3.peg.3212"/>
<name>H6SPE3_PARPM</name>
<dbReference type="PANTHER" id="PTHR10151:SF120">
    <property type="entry name" value="BIS(5'-ADENOSYL)-TRIPHOSPHATASE"/>
    <property type="match status" value="1"/>
</dbReference>
<dbReference type="PANTHER" id="PTHR10151">
    <property type="entry name" value="ECTONUCLEOTIDE PYROPHOSPHATASE/PHOSPHODIESTERASE"/>
    <property type="match status" value="1"/>
</dbReference>
<evidence type="ECO:0000313" key="1">
    <source>
        <dbReference type="EMBL" id="CCG09468.1"/>
    </source>
</evidence>
<dbReference type="GO" id="GO:0016787">
    <property type="term" value="F:hydrolase activity"/>
    <property type="evidence" value="ECO:0007669"/>
    <property type="project" value="UniProtKB-ARBA"/>
</dbReference>
<dbReference type="OrthoDB" id="8580666at2"/>
<dbReference type="InterPro" id="IPR002591">
    <property type="entry name" value="Phosphodiest/P_Trfase"/>
</dbReference>
<proteinExistence type="predicted"/>
<reference evidence="1 2" key="1">
    <citation type="submission" date="2012-02" db="EMBL/GenBank/DDBJ databases">
        <title>Shotgun genome sequence of Phaeospirillum photometricum DSM 122.</title>
        <authorList>
            <person name="Duquesne K."/>
            <person name="Sturgis J."/>
        </authorList>
    </citation>
    <scope>NUCLEOTIDE SEQUENCE [LARGE SCALE GENOMIC DNA]</scope>
    <source>
        <strain evidence="2">DSM122</strain>
    </source>
</reference>
<dbReference type="RefSeq" id="WP_014416098.1">
    <property type="nucleotide sequence ID" value="NC_017059.1"/>
</dbReference>
<evidence type="ECO:0000313" key="2">
    <source>
        <dbReference type="Proteomes" id="UP000033220"/>
    </source>
</evidence>
<organism evidence="1 2">
    <name type="scientific">Pararhodospirillum photometricum DSM 122</name>
    <dbReference type="NCBI Taxonomy" id="1150469"/>
    <lineage>
        <taxon>Bacteria</taxon>
        <taxon>Pseudomonadati</taxon>
        <taxon>Pseudomonadota</taxon>
        <taxon>Alphaproteobacteria</taxon>
        <taxon>Rhodospirillales</taxon>
        <taxon>Rhodospirillaceae</taxon>
        <taxon>Pararhodospirillum</taxon>
    </lineage>
</organism>
<sequence length="269" mass="28624">MTGGGVILVVLDGLGDACARREMGYLEGLVEVGRARRWTLRAVLPSLSRPAYASVLTGLPPADHGITANAAARTLNVPHVFSLAAKAGLVTGAVAYAWIHELCVSAPFDPLADGEYDGRAGAVHHGRFYQADDFPDREVFWQAARMIERARPQIMLVHPMGCDVHGHRHGGTSLPYRRAAAAQDELLGQFVPLWQAQGFRVLVTADHGMDDEGHHGGTAEAARLVPCYDLAPDAGPSSPDLQEQTALAPTVLRLLGLPVPPGMTTPPLG</sequence>
<dbReference type="Pfam" id="PF01663">
    <property type="entry name" value="Phosphodiest"/>
    <property type="match status" value="1"/>
</dbReference>
<evidence type="ECO:0008006" key="3">
    <source>
        <dbReference type="Google" id="ProtNLM"/>
    </source>
</evidence>
<keyword evidence="2" id="KW-1185">Reference proteome</keyword>
<accession>H6SPE3</accession>
<dbReference type="HOGENOM" id="CLU_087217_0_0_5"/>
<dbReference type="Gene3D" id="3.40.720.10">
    <property type="entry name" value="Alkaline Phosphatase, subunit A"/>
    <property type="match status" value="1"/>
</dbReference>
<dbReference type="Proteomes" id="UP000033220">
    <property type="component" value="Chromosome DSM 122"/>
</dbReference>
<dbReference type="STRING" id="1150469.RSPPHO_02842"/>
<dbReference type="InterPro" id="IPR017850">
    <property type="entry name" value="Alkaline_phosphatase_core_sf"/>
</dbReference>
<dbReference type="KEGG" id="rpm:RSPPHO_02842"/>
<dbReference type="eggNOG" id="COG1524">
    <property type="taxonomic scope" value="Bacteria"/>
</dbReference>
<dbReference type="SUPFAM" id="SSF53649">
    <property type="entry name" value="Alkaline phosphatase-like"/>
    <property type="match status" value="1"/>
</dbReference>